<name>A0ABT4DAQ5_9CLOT</name>
<dbReference type="Gene3D" id="1.10.3210.10">
    <property type="entry name" value="Hypothetical protein af1432"/>
    <property type="match status" value="1"/>
</dbReference>
<feature type="domain" description="HD/PDEase" evidence="2">
    <location>
        <begin position="145"/>
        <end position="279"/>
    </location>
</feature>
<evidence type="ECO:0000313" key="3">
    <source>
        <dbReference type="EMBL" id="MCY6959392.1"/>
    </source>
</evidence>
<dbReference type="NCBIfam" id="TIGR00277">
    <property type="entry name" value="HDIG"/>
    <property type="match status" value="1"/>
</dbReference>
<dbReference type="InterPro" id="IPR006674">
    <property type="entry name" value="HD_domain"/>
</dbReference>
<evidence type="ECO:0000313" key="4">
    <source>
        <dbReference type="Proteomes" id="UP001144612"/>
    </source>
</evidence>
<dbReference type="EMBL" id="JAPQFJ010000012">
    <property type="protein sequence ID" value="MCY6959392.1"/>
    <property type="molecule type" value="Genomic_DNA"/>
</dbReference>
<dbReference type="InterPro" id="IPR003607">
    <property type="entry name" value="HD/PDEase_dom"/>
</dbReference>
<keyword evidence="4" id="KW-1185">Reference proteome</keyword>
<keyword evidence="1" id="KW-0378">Hydrolase</keyword>
<accession>A0ABT4DAQ5</accession>
<reference evidence="3" key="1">
    <citation type="submission" date="2022-12" db="EMBL/GenBank/DDBJ databases">
        <title>Clostridium sp. nov., isolated from industrial wastewater.</title>
        <authorList>
            <person name="Jiayan W."/>
        </authorList>
    </citation>
    <scope>NUCLEOTIDE SEQUENCE</scope>
    <source>
        <strain evidence="3">ZC22-4</strain>
    </source>
</reference>
<dbReference type="SMART" id="SM00471">
    <property type="entry name" value="HDc"/>
    <property type="match status" value="1"/>
</dbReference>
<proteinExistence type="predicted"/>
<dbReference type="Pfam" id="PF01966">
    <property type="entry name" value="HD"/>
    <property type="match status" value="1"/>
</dbReference>
<protein>
    <submittedName>
        <fullName evidence="3">HD domain-containing protein</fullName>
    </submittedName>
</protein>
<dbReference type="PANTHER" id="PTHR37294">
    <property type="entry name" value="3'-5' EXORIBONUCLEASE YHAM"/>
    <property type="match status" value="1"/>
</dbReference>
<gene>
    <name evidence="3" type="ORF">OW729_12310</name>
</gene>
<organism evidence="3 4">
    <name type="scientific">Clostridium brassicae</name>
    <dbReference type="NCBI Taxonomy" id="2999072"/>
    <lineage>
        <taxon>Bacteria</taxon>
        <taxon>Bacillati</taxon>
        <taxon>Bacillota</taxon>
        <taxon>Clostridia</taxon>
        <taxon>Eubacteriales</taxon>
        <taxon>Clostridiaceae</taxon>
        <taxon>Clostridium</taxon>
    </lineage>
</organism>
<dbReference type="RefSeq" id="WP_268061819.1">
    <property type="nucleotide sequence ID" value="NZ_JAPQFJ010000012.1"/>
</dbReference>
<sequence>MKEKFIKNLQENKIIEETFMIMKKLKTSEDELIAFIGDRSGDIKSIISYDNNILNVGDVIKVTAIIENGIMRVETFQKIEEYNIQDFLPTIDKDIDEIMNEIKDLSDLEFKSIEARTLDEYFFGNEKFINRFKKGIGGLRQHHNYIGGLAEHTLNVMYLARTLAYRYDSRYKEIAILGAKLHDIGKIEEYYTDGPFDVTIRGDMEGHIVIGVTMLEEAFNAKKDIYSEDFKSRIKGCMVQHHGKVEYGSPKGANMEESFIVNFADSIDAVMNKISQIKEGTEVNTWSQYDRRIGTKLFL</sequence>
<dbReference type="PANTHER" id="PTHR37294:SF1">
    <property type="entry name" value="3'-5' EXORIBONUCLEASE YHAM"/>
    <property type="match status" value="1"/>
</dbReference>
<dbReference type="InterPro" id="IPR006675">
    <property type="entry name" value="HDIG_dom"/>
</dbReference>
<comment type="caution">
    <text evidence="3">The sequence shown here is derived from an EMBL/GenBank/DDBJ whole genome shotgun (WGS) entry which is preliminary data.</text>
</comment>
<dbReference type="CDD" id="cd00077">
    <property type="entry name" value="HDc"/>
    <property type="match status" value="1"/>
</dbReference>
<evidence type="ECO:0000259" key="2">
    <source>
        <dbReference type="SMART" id="SM00471"/>
    </source>
</evidence>
<dbReference type="SUPFAM" id="SSF109604">
    <property type="entry name" value="HD-domain/PDEase-like"/>
    <property type="match status" value="1"/>
</dbReference>
<evidence type="ECO:0000256" key="1">
    <source>
        <dbReference type="ARBA" id="ARBA00022801"/>
    </source>
</evidence>
<dbReference type="Proteomes" id="UP001144612">
    <property type="component" value="Unassembled WGS sequence"/>
</dbReference>
<dbReference type="InterPro" id="IPR050798">
    <property type="entry name" value="YhaM_exoribonuc/phosphodiest"/>
</dbReference>